<proteinExistence type="predicted"/>
<dbReference type="EMBL" id="AP023439">
    <property type="protein sequence ID" value="BCL20091.1"/>
    <property type="molecule type" value="Genomic_DNA"/>
</dbReference>
<reference evidence="2 3" key="1">
    <citation type="journal article" date="2014" name="Int. J. Syst. Evol. Microbiol.">
        <title>Complete genome sequence of Corynebacterium casei LMG S-19264T (=DSM 44701T), isolated from a smear-ripened cheese.</title>
        <authorList>
            <consortium name="US DOE Joint Genome Institute (JGI-PGF)"/>
            <person name="Walter F."/>
            <person name="Albersmeier A."/>
            <person name="Kalinowski J."/>
            <person name="Ruckert C."/>
        </authorList>
    </citation>
    <scope>NUCLEOTIDE SEQUENCE [LARGE SCALE GENOMIC DNA]</scope>
    <source>
        <strain evidence="2 3">JCM 4255</strain>
    </source>
</reference>
<protein>
    <submittedName>
        <fullName evidence="2">Uncharacterized protein</fullName>
    </submittedName>
</protein>
<organism evidence="2 3">
    <name type="scientific">Streptomyces tuirus</name>
    <dbReference type="NCBI Taxonomy" id="68278"/>
    <lineage>
        <taxon>Bacteria</taxon>
        <taxon>Bacillati</taxon>
        <taxon>Actinomycetota</taxon>
        <taxon>Actinomycetes</taxon>
        <taxon>Kitasatosporales</taxon>
        <taxon>Streptomycetaceae</taxon>
        <taxon>Streptomyces</taxon>
    </lineage>
</organism>
<dbReference type="AlphaFoldDB" id="A0A7G1NBJ2"/>
<dbReference type="Proteomes" id="UP000516373">
    <property type="component" value="Chromosome"/>
</dbReference>
<evidence type="ECO:0000256" key="1">
    <source>
        <dbReference type="SAM" id="MobiDB-lite"/>
    </source>
</evidence>
<sequence length="76" mass="8134">MATPALDGWPSPRLPRGNRGTEPGVQPDSSAAPTHPAVTDLGRRTAEGISDALEWDVADLSPEQIKKFVAEAYRHA</sequence>
<feature type="region of interest" description="Disordered" evidence="1">
    <location>
        <begin position="1"/>
        <end position="45"/>
    </location>
</feature>
<evidence type="ECO:0000313" key="3">
    <source>
        <dbReference type="Proteomes" id="UP000516373"/>
    </source>
</evidence>
<dbReference type="KEGG" id="stui:GCM10017668_19340"/>
<accession>A0A7G1NBJ2</accession>
<name>A0A7G1NBJ2_9ACTN</name>
<evidence type="ECO:0000313" key="2">
    <source>
        <dbReference type="EMBL" id="BCL20091.1"/>
    </source>
</evidence>
<gene>
    <name evidence="2" type="ORF">GCM10017668_19340</name>
</gene>